<dbReference type="PANTHER" id="PTHR15528">
    <property type="entry name" value="PEROXISOME PROLIFERATOR ACTIVATED RECEPTOR GAMMA COACTIVATOR 1 PGC-1 -RELATED"/>
    <property type="match status" value="1"/>
</dbReference>
<evidence type="ECO:0000313" key="8">
    <source>
        <dbReference type="EMBL" id="CAJ0935113.1"/>
    </source>
</evidence>
<sequence length="1411" mass="152322">MLQKLNAEKTNDGSAGAAVLLLLPAQERSCGAKMAARWGAGDGTLTIGGMELFTAAGSLQCHDLDEDETCDVLSDLTLSSLDAGGILGTFQGYIDNSIISIIDDPAAQTEKGLYDDENELSLLTALTEILDNADDENMSPFDSIPDAELLVSPKDRDGGVKLFALSRTPPDHDMFTLDGQRRATPSKISGPNWELFPDTICSTPKRRTRLKSLIACLPRRAEAEEIHQRSDGEDEELLCVTNKSPNLLTHDDNDRDTDQILMQGTPCIINTETIALNELVKYMHPYCLPAMTMCLESEDDENLQDAVFLEIVSEQGECIKVPVVVEPPADLCPESLDGMTGMDVEMENLPNHLSSSEKDVPELEMSDGKVSDSIKEADGVHQELTEATVVSKLGDSPPQPPATDVMVNKSPDDDDSRNSEEVVSDGKNNSAPVTAAPIVAHEELPQKVRRTGRAKKPSKSKSKSKTKIVAEDKPPEAPEPVTVQSIAQPSTSRPTNPSLQESDFLVKTLDQIKKESQMELRSSKTGRAKVRTRASMDAYNAEKKVAVGKVKAVSKESEQAKSAINVGKDLEQTPKIENPGSAETSEPVTTVEILQSDTDNVKDVLVSSDICVGEESGASKVEDAQDGDSLQMKEAKPKSLSLSEYRKRLQHRQPNPARENENLSCSKWPTVPEPPTELAELPCLIVPGQSKKQSVEEKPCPPKKVSNSGQECPISLASVPAPMTSQEVHHLNEVPRPAGTYVAPPAITPQPNLPPPFYPPVWPTVPPHPSFYPGMPPLAAVPYYPNTMPVQPPPLMSWPPFPPPPIAVPPVHPTGWVPGPPTPYWPNAQMVQAIPESQSFISSEKSVPFGAPSLHVLPVPEGRKERAVPAVDGRPQTYQIPVMKAENLVGPKETKNGAKPECPKSDASSVSMKAAKKSQNVLVPEPKKENILIPDMKSTNQMVFKIMEILKKAQKLGFQIKPNANIANAQPGIQVPPSVSELKPEQPKQTVPANVRMQVVNILPTQEKTVSLRDVSSKVVKTKIEKIPATERGGAQDKVASVAAEPGVLPRAGPVCTSEESFQTTVQSDPKEPEKSFTCESGIEATDLTSLLEQFEKSEAKEEERLPRSPDRLAVGNSGSGKTLEKKVHEKQLAPELLNTAGLTPPATPPHQLWKSVVTGPSIGKSRTLHGQEKTCSPLKTAKLIEPKPLPQSRLKSRSVVSSPAVAVPPVHVASGDHDYCILPSPEAENKATTAPPPAPCEEEGSRWNVKHHPNITIKPIVQFAKRQQHKACPKPPAIPSAPSAVTHQSTTCGPSKSIAPCGSIQKASTDPLDHRTNVVAESAVASAPASVLMSPDSSPCRSENGESRTDVKRGDASARRALRCYRKYKGSPSPQKSWRDRSSGSRSGSRSSSSSSRSRSGSPASKRRRT</sequence>
<feature type="compositionally biased region" description="Basic and acidic residues" evidence="7">
    <location>
        <begin position="1123"/>
        <end position="1133"/>
    </location>
</feature>
<comment type="subcellular location">
    <subcellularLocation>
        <location evidence="1">Nucleus</location>
    </subcellularLocation>
</comment>
<keyword evidence="6" id="KW-0539">Nucleus</keyword>
<gene>
    <name evidence="8" type="ORF">RIMI_LOCUS6231595</name>
</gene>
<keyword evidence="9" id="KW-1185">Reference proteome</keyword>
<feature type="region of interest" description="Disordered" evidence="7">
    <location>
        <begin position="1094"/>
        <end position="1158"/>
    </location>
</feature>
<dbReference type="EMBL" id="CAUEEQ010011104">
    <property type="protein sequence ID" value="CAJ0935113.1"/>
    <property type="molecule type" value="Genomic_DNA"/>
</dbReference>
<feature type="compositionally biased region" description="Basic and acidic residues" evidence="7">
    <location>
        <begin position="892"/>
        <end position="904"/>
    </location>
</feature>
<proteinExistence type="predicted"/>
<dbReference type="InterPro" id="IPR034605">
    <property type="entry name" value="PGC-1"/>
</dbReference>
<evidence type="ECO:0008006" key="10">
    <source>
        <dbReference type="Google" id="ProtNLM"/>
    </source>
</evidence>
<keyword evidence="5" id="KW-0804">Transcription</keyword>
<feature type="compositionally biased region" description="Polar residues" evidence="7">
    <location>
        <begin position="1286"/>
        <end position="1295"/>
    </location>
</feature>
<feature type="region of interest" description="Disordered" evidence="7">
    <location>
        <begin position="615"/>
        <end position="673"/>
    </location>
</feature>
<feature type="region of interest" description="Disordered" evidence="7">
    <location>
        <begin position="1049"/>
        <end position="1077"/>
    </location>
</feature>
<evidence type="ECO:0000256" key="3">
    <source>
        <dbReference type="ARBA" id="ARBA00022884"/>
    </source>
</evidence>
<feature type="region of interest" description="Disordered" evidence="7">
    <location>
        <begin position="555"/>
        <end position="588"/>
    </location>
</feature>
<organism evidence="8 9">
    <name type="scientific">Ranitomeya imitator</name>
    <name type="common">mimic poison frog</name>
    <dbReference type="NCBI Taxonomy" id="111125"/>
    <lineage>
        <taxon>Eukaryota</taxon>
        <taxon>Metazoa</taxon>
        <taxon>Chordata</taxon>
        <taxon>Craniata</taxon>
        <taxon>Vertebrata</taxon>
        <taxon>Euteleostomi</taxon>
        <taxon>Amphibia</taxon>
        <taxon>Batrachia</taxon>
        <taxon>Anura</taxon>
        <taxon>Neobatrachia</taxon>
        <taxon>Hyloidea</taxon>
        <taxon>Dendrobatidae</taxon>
        <taxon>Dendrobatinae</taxon>
        <taxon>Ranitomeya</taxon>
    </lineage>
</organism>
<feature type="compositionally biased region" description="Basic residues" evidence="7">
    <location>
        <begin position="1361"/>
        <end position="1370"/>
    </location>
</feature>
<comment type="caution">
    <text evidence="8">The sequence shown here is derived from an EMBL/GenBank/DDBJ whole genome shotgun (WGS) entry which is preliminary data.</text>
</comment>
<feature type="compositionally biased region" description="Basic residues" evidence="7">
    <location>
        <begin position="447"/>
        <end position="466"/>
    </location>
</feature>
<feature type="region of interest" description="Disordered" evidence="7">
    <location>
        <begin position="690"/>
        <end position="711"/>
    </location>
</feature>
<feature type="compositionally biased region" description="Polar residues" evidence="7">
    <location>
        <begin position="482"/>
        <end position="501"/>
    </location>
</feature>
<evidence type="ECO:0000313" key="9">
    <source>
        <dbReference type="Proteomes" id="UP001176940"/>
    </source>
</evidence>
<keyword evidence="2" id="KW-0597">Phosphoprotein</keyword>
<keyword evidence="4" id="KW-0805">Transcription regulation</keyword>
<reference evidence="8" key="1">
    <citation type="submission" date="2023-07" db="EMBL/GenBank/DDBJ databases">
        <authorList>
            <person name="Stuckert A."/>
        </authorList>
    </citation>
    <scope>NUCLEOTIDE SEQUENCE</scope>
</reference>
<feature type="region of interest" description="Disordered" evidence="7">
    <location>
        <begin position="516"/>
        <end position="535"/>
    </location>
</feature>
<evidence type="ECO:0000256" key="5">
    <source>
        <dbReference type="ARBA" id="ARBA00023163"/>
    </source>
</evidence>
<accession>A0ABN9L967</accession>
<dbReference type="Proteomes" id="UP001176940">
    <property type="component" value="Unassembled WGS sequence"/>
</dbReference>
<feature type="compositionally biased region" description="Basic and acidic residues" evidence="7">
    <location>
        <begin position="1344"/>
        <end position="1359"/>
    </location>
</feature>
<feature type="region of interest" description="Disordered" evidence="7">
    <location>
        <begin position="891"/>
        <end position="920"/>
    </location>
</feature>
<evidence type="ECO:0000256" key="6">
    <source>
        <dbReference type="ARBA" id="ARBA00023242"/>
    </source>
</evidence>
<feature type="compositionally biased region" description="Polar residues" evidence="7">
    <location>
        <begin position="1058"/>
        <end position="1068"/>
    </location>
</feature>
<evidence type="ECO:0000256" key="7">
    <source>
        <dbReference type="SAM" id="MobiDB-lite"/>
    </source>
</evidence>
<name>A0ABN9L967_9NEOB</name>
<protein>
    <recommendedName>
        <fullName evidence="10">Peroxisome proliferator-activated receptor gamma coactivator-related protein 1</fullName>
    </recommendedName>
</protein>
<feature type="compositionally biased region" description="Low complexity" evidence="7">
    <location>
        <begin position="1385"/>
        <end position="1405"/>
    </location>
</feature>
<dbReference type="PANTHER" id="PTHR15528:SF5">
    <property type="entry name" value="PEROXISOME PROLIFERATOR-ACTIVATED RECEPTOR GAMMA COACTIVATOR-RELATED PROTEIN 1"/>
    <property type="match status" value="1"/>
</dbReference>
<feature type="compositionally biased region" description="Basic and acidic residues" evidence="7">
    <location>
        <begin position="1094"/>
        <end position="1111"/>
    </location>
</feature>
<feature type="region of interest" description="Disordered" evidence="7">
    <location>
        <begin position="1272"/>
        <end position="1310"/>
    </location>
</feature>
<keyword evidence="3" id="KW-0694">RNA-binding</keyword>
<evidence type="ECO:0000256" key="4">
    <source>
        <dbReference type="ARBA" id="ARBA00023015"/>
    </source>
</evidence>
<evidence type="ECO:0000256" key="2">
    <source>
        <dbReference type="ARBA" id="ARBA00022553"/>
    </source>
</evidence>
<feature type="region of interest" description="Disordered" evidence="7">
    <location>
        <begin position="1327"/>
        <end position="1411"/>
    </location>
</feature>
<feature type="region of interest" description="Disordered" evidence="7">
    <location>
        <begin position="390"/>
        <end position="502"/>
    </location>
</feature>
<evidence type="ECO:0000256" key="1">
    <source>
        <dbReference type="ARBA" id="ARBA00004123"/>
    </source>
</evidence>